<dbReference type="Proteomes" id="UP000229570">
    <property type="component" value="Unassembled WGS sequence"/>
</dbReference>
<dbReference type="PRINTS" id="PR00081">
    <property type="entry name" value="GDHRDH"/>
</dbReference>
<dbReference type="PRINTS" id="PR00080">
    <property type="entry name" value="SDRFAMILY"/>
</dbReference>
<dbReference type="CDD" id="cd05233">
    <property type="entry name" value="SDR_c"/>
    <property type="match status" value="1"/>
</dbReference>
<evidence type="ECO:0000256" key="3">
    <source>
        <dbReference type="RuleBase" id="RU000363"/>
    </source>
</evidence>
<dbReference type="PROSITE" id="PS00061">
    <property type="entry name" value="ADH_SHORT"/>
    <property type="match status" value="1"/>
</dbReference>
<evidence type="ECO:0000313" key="4">
    <source>
        <dbReference type="EMBL" id="PIQ72921.1"/>
    </source>
</evidence>
<evidence type="ECO:0008006" key="6">
    <source>
        <dbReference type="Google" id="ProtNLM"/>
    </source>
</evidence>
<dbReference type="InterPro" id="IPR002347">
    <property type="entry name" value="SDR_fam"/>
</dbReference>
<dbReference type="InterPro" id="IPR020904">
    <property type="entry name" value="Sc_DH/Rdtase_CS"/>
</dbReference>
<dbReference type="Gene3D" id="3.40.50.720">
    <property type="entry name" value="NAD(P)-binding Rossmann-like Domain"/>
    <property type="match status" value="1"/>
</dbReference>
<dbReference type="SUPFAM" id="SSF51735">
    <property type="entry name" value="NAD(P)-binding Rossmann-fold domains"/>
    <property type="match status" value="1"/>
</dbReference>
<sequence>MAADSGLGKSVAIKVAELGAKVALVARTEKELQQTKEIIIQKGGTVEYFVCDLRDLEEVKQTVQKILKKYKTIDILVNNAGIWTDEFLEKENPQLRKTALETNVLGNIQFTYEVLPIFQQKNQGHIFNVISTSGANDTPSGDNSLWKTYGASKWAMTGFTKALRDSLNETKIKVTAFHPGGFDSMLYEKAKRPNPHNQPWMMKTDDIADIVVFTLTRPDDVLVERLVVSKV</sequence>
<reference evidence="4 5" key="1">
    <citation type="submission" date="2017-09" db="EMBL/GenBank/DDBJ databases">
        <title>Depth-based differentiation of microbial function through sediment-hosted aquifers and enrichment of novel symbionts in the deep terrestrial subsurface.</title>
        <authorList>
            <person name="Probst A.J."/>
            <person name="Ladd B."/>
            <person name="Jarett J.K."/>
            <person name="Geller-Mcgrath D.E."/>
            <person name="Sieber C.M."/>
            <person name="Emerson J.B."/>
            <person name="Anantharaman K."/>
            <person name="Thomas B.C."/>
            <person name="Malmstrom R."/>
            <person name="Stieglmeier M."/>
            <person name="Klingl A."/>
            <person name="Woyke T."/>
            <person name="Ryan C.M."/>
            <person name="Banfield J.F."/>
        </authorList>
    </citation>
    <scope>NUCLEOTIDE SEQUENCE [LARGE SCALE GENOMIC DNA]</scope>
    <source>
        <strain evidence="4">CG11_big_fil_rev_8_21_14_0_20_35_14</strain>
    </source>
</reference>
<organism evidence="4 5">
    <name type="scientific">Candidatus Roizmanbacteria bacterium CG11_big_fil_rev_8_21_14_0_20_35_14</name>
    <dbReference type="NCBI Taxonomy" id="1974855"/>
    <lineage>
        <taxon>Bacteria</taxon>
        <taxon>Candidatus Roizmaniibacteriota</taxon>
    </lineage>
</organism>
<dbReference type="PANTHER" id="PTHR44196">
    <property type="entry name" value="DEHYDROGENASE/REDUCTASE SDR FAMILY MEMBER 7B"/>
    <property type="match status" value="1"/>
</dbReference>
<dbReference type="AlphaFoldDB" id="A0A2H0KNU1"/>
<evidence type="ECO:0000256" key="2">
    <source>
        <dbReference type="ARBA" id="ARBA00023002"/>
    </source>
</evidence>
<comment type="caution">
    <text evidence="4">The sequence shown here is derived from an EMBL/GenBank/DDBJ whole genome shotgun (WGS) entry which is preliminary data.</text>
</comment>
<dbReference type="PANTHER" id="PTHR44196:SF1">
    <property type="entry name" value="DEHYDROGENASE_REDUCTASE SDR FAMILY MEMBER 7B"/>
    <property type="match status" value="1"/>
</dbReference>
<proteinExistence type="inferred from homology"/>
<accession>A0A2H0KNU1</accession>
<protein>
    <recommendedName>
        <fullName evidence="6">Short-chain dehydrogenase</fullName>
    </recommendedName>
</protein>
<comment type="similarity">
    <text evidence="1 3">Belongs to the short-chain dehydrogenases/reductases (SDR) family.</text>
</comment>
<evidence type="ECO:0000313" key="5">
    <source>
        <dbReference type="Proteomes" id="UP000229570"/>
    </source>
</evidence>
<gene>
    <name evidence="4" type="ORF">COV86_00480</name>
</gene>
<keyword evidence="2" id="KW-0560">Oxidoreductase</keyword>
<dbReference type="Pfam" id="PF00106">
    <property type="entry name" value="adh_short"/>
    <property type="match status" value="1"/>
</dbReference>
<dbReference type="GO" id="GO:0016491">
    <property type="term" value="F:oxidoreductase activity"/>
    <property type="evidence" value="ECO:0007669"/>
    <property type="project" value="UniProtKB-KW"/>
</dbReference>
<dbReference type="GO" id="GO:0016020">
    <property type="term" value="C:membrane"/>
    <property type="evidence" value="ECO:0007669"/>
    <property type="project" value="TreeGrafter"/>
</dbReference>
<evidence type="ECO:0000256" key="1">
    <source>
        <dbReference type="ARBA" id="ARBA00006484"/>
    </source>
</evidence>
<name>A0A2H0KNU1_9BACT</name>
<dbReference type="EMBL" id="PCVL01000004">
    <property type="protein sequence ID" value="PIQ72921.1"/>
    <property type="molecule type" value="Genomic_DNA"/>
</dbReference>
<dbReference type="InterPro" id="IPR036291">
    <property type="entry name" value="NAD(P)-bd_dom_sf"/>
</dbReference>